<dbReference type="EMBL" id="MAYW01000294">
    <property type="protein sequence ID" value="ODS30060.1"/>
    <property type="molecule type" value="Genomic_DNA"/>
</dbReference>
<comment type="caution">
    <text evidence="1">The sequence shown here is derived from an EMBL/GenBank/DDBJ whole genome shotgun (WGS) entry which is preliminary data.</text>
</comment>
<gene>
    <name evidence="1" type="ORF">SCARUB_04836</name>
</gene>
<reference evidence="1 2" key="1">
    <citation type="submission" date="2016-07" db="EMBL/GenBank/DDBJ databases">
        <title>Draft genome of Scalindua rubra, obtained from a brine-seawater interface in the Red Sea, sheds light on salt adaptation in anammox bacteria.</title>
        <authorList>
            <person name="Speth D.R."/>
            <person name="Lagkouvardos I."/>
            <person name="Wang Y."/>
            <person name="Qian P.-Y."/>
            <person name="Dutilh B.E."/>
            <person name="Jetten M.S."/>
        </authorList>
    </citation>
    <scope>NUCLEOTIDE SEQUENCE [LARGE SCALE GENOMIC DNA]</scope>
    <source>
        <strain evidence="1">BSI-1</strain>
    </source>
</reference>
<dbReference type="Proteomes" id="UP000094056">
    <property type="component" value="Unassembled WGS sequence"/>
</dbReference>
<evidence type="ECO:0008006" key="3">
    <source>
        <dbReference type="Google" id="ProtNLM"/>
    </source>
</evidence>
<dbReference type="AlphaFoldDB" id="A0A1E3X332"/>
<organism evidence="1 2">
    <name type="scientific">Candidatus Scalindua rubra</name>
    <dbReference type="NCBI Taxonomy" id="1872076"/>
    <lineage>
        <taxon>Bacteria</taxon>
        <taxon>Pseudomonadati</taxon>
        <taxon>Planctomycetota</taxon>
        <taxon>Candidatus Brocadiia</taxon>
        <taxon>Candidatus Brocadiales</taxon>
        <taxon>Candidatus Scalinduaceae</taxon>
        <taxon>Candidatus Scalindua</taxon>
    </lineage>
</organism>
<sequence length="61" mass="6774">MPYISDFFEGPMECEVLRLNDRVAVNMGPGEQVVGIEVLDASEILEGLKEQKIHLENLVAS</sequence>
<proteinExistence type="predicted"/>
<protein>
    <recommendedName>
        <fullName evidence="3">DUF2283 domain-containing protein</fullName>
    </recommendedName>
</protein>
<evidence type="ECO:0000313" key="1">
    <source>
        <dbReference type="EMBL" id="ODS30060.1"/>
    </source>
</evidence>
<evidence type="ECO:0000313" key="2">
    <source>
        <dbReference type="Proteomes" id="UP000094056"/>
    </source>
</evidence>
<accession>A0A1E3X332</accession>
<name>A0A1E3X332_9BACT</name>